<protein>
    <submittedName>
        <fullName evidence="8">Uncharacterized protein</fullName>
    </submittedName>
</protein>
<dbReference type="PANTHER" id="PTHR47855:SF6">
    <property type="entry name" value="ROTUNDIFOLIA LIKE 8"/>
    <property type="match status" value="1"/>
</dbReference>
<dbReference type="InterPro" id="IPR012552">
    <property type="entry name" value="DVL"/>
</dbReference>
<dbReference type="Proteomes" id="UP001358586">
    <property type="component" value="Chromosome 13"/>
</dbReference>
<name>A0ABR0MCK0_GOSAR</name>
<evidence type="ECO:0000313" key="8">
    <source>
        <dbReference type="EMBL" id="KAK5770971.1"/>
    </source>
</evidence>
<reference evidence="8 9" key="1">
    <citation type="submission" date="2023-03" db="EMBL/GenBank/DDBJ databases">
        <title>WGS of Gossypium arboreum.</title>
        <authorList>
            <person name="Yu D."/>
        </authorList>
    </citation>
    <scope>NUCLEOTIDE SEQUENCE [LARGE SCALE GENOMIC DNA]</scope>
    <source>
        <tissue evidence="8">Leaf</tissue>
    </source>
</reference>
<evidence type="ECO:0000256" key="3">
    <source>
        <dbReference type="ARBA" id="ARBA00022475"/>
    </source>
</evidence>
<dbReference type="EMBL" id="JARKNE010000013">
    <property type="protein sequence ID" value="KAK5770971.1"/>
    <property type="molecule type" value="Genomic_DNA"/>
</dbReference>
<keyword evidence="5" id="KW-1133">Transmembrane helix</keyword>
<proteinExistence type="inferred from homology"/>
<dbReference type="InterPro" id="IPR052153">
    <property type="entry name" value="DVL/RTFL_small_peptides"/>
</dbReference>
<evidence type="ECO:0000256" key="2">
    <source>
        <dbReference type="ARBA" id="ARBA00022473"/>
    </source>
</evidence>
<keyword evidence="9" id="KW-1185">Reference proteome</keyword>
<comment type="subcellular location">
    <subcellularLocation>
        <location evidence="1">Cell membrane</location>
        <topology evidence="1">Single-pass membrane protein</topology>
    </subcellularLocation>
</comment>
<organism evidence="8 9">
    <name type="scientific">Gossypium arboreum</name>
    <name type="common">Tree cotton</name>
    <name type="synonym">Gossypium nanking</name>
    <dbReference type="NCBI Taxonomy" id="29729"/>
    <lineage>
        <taxon>Eukaryota</taxon>
        <taxon>Viridiplantae</taxon>
        <taxon>Streptophyta</taxon>
        <taxon>Embryophyta</taxon>
        <taxon>Tracheophyta</taxon>
        <taxon>Spermatophyta</taxon>
        <taxon>Magnoliopsida</taxon>
        <taxon>eudicotyledons</taxon>
        <taxon>Gunneridae</taxon>
        <taxon>Pentapetalae</taxon>
        <taxon>rosids</taxon>
        <taxon>malvids</taxon>
        <taxon>Malvales</taxon>
        <taxon>Malvaceae</taxon>
        <taxon>Malvoideae</taxon>
        <taxon>Gossypium</taxon>
    </lineage>
</organism>
<evidence type="ECO:0000256" key="4">
    <source>
        <dbReference type="ARBA" id="ARBA00022692"/>
    </source>
</evidence>
<comment type="caution">
    <text evidence="8">The sequence shown here is derived from an EMBL/GenBank/DDBJ whole genome shotgun (WGS) entry which is preliminary data.</text>
</comment>
<comment type="similarity">
    <text evidence="7">Belongs to the DVL/RTFL small polypeptides family.</text>
</comment>
<keyword evidence="6" id="KW-0472">Membrane</keyword>
<accession>A0ABR0MCK0</accession>
<keyword evidence="4" id="KW-0812">Transmembrane</keyword>
<gene>
    <name evidence="8" type="ORF">PVK06_047136</name>
</gene>
<keyword evidence="3" id="KW-1003">Cell membrane</keyword>
<dbReference type="Pfam" id="PF08137">
    <property type="entry name" value="DVL"/>
    <property type="match status" value="1"/>
</dbReference>
<evidence type="ECO:0000313" key="9">
    <source>
        <dbReference type="Proteomes" id="UP001358586"/>
    </source>
</evidence>
<evidence type="ECO:0000256" key="6">
    <source>
        <dbReference type="ARBA" id="ARBA00023136"/>
    </source>
</evidence>
<dbReference type="PANTHER" id="PTHR47855">
    <property type="entry name" value="OS01G0525701 PROTEIN"/>
    <property type="match status" value="1"/>
</dbReference>
<evidence type="ECO:0000256" key="7">
    <source>
        <dbReference type="ARBA" id="ARBA00024340"/>
    </source>
</evidence>
<evidence type="ECO:0000256" key="1">
    <source>
        <dbReference type="ARBA" id="ARBA00004162"/>
    </source>
</evidence>
<evidence type="ECO:0000256" key="5">
    <source>
        <dbReference type="ARBA" id="ARBA00022989"/>
    </source>
</evidence>
<keyword evidence="2" id="KW-0217">Developmental protein</keyword>
<sequence length="120" mass="13502">MEYDMAMKMGEIERGGGWGVGGGVQLVLSGDLGGTARPFMPHPWLFTRPMNVRQDHTFLPIRTPLSVPQQHKVEMKMSSGSMGASKRRLSSRGFGGVLREQRAKLYIIRRCVVMLLCWHD</sequence>